<evidence type="ECO:0000256" key="4">
    <source>
        <dbReference type="ARBA" id="ARBA00022801"/>
    </source>
</evidence>
<keyword evidence="7 11" id="KW-0326">Glycosidase</keyword>
<feature type="active site" description="Nucleophile" evidence="11">
    <location>
        <position position="249"/>
    </location>
</feature>
<dbReference type="GO" id="GO:0009254">
    <property type="term" value="P:peptidoglycan turnover"/>
    <property type="evidence" value="ECO:0007669"/>
    <property type="project" value="UniProtKB-UniRule"/>
</dbReference>
<dbReference type="InterPro" id="IPR036962">
    <property type="entry name" value="Glyco_hydro_3_N_sf"/>
</dbReference>
<dbReference type="SUPFAM" id="SSF51445">
    <property type="entry name" value="(Trans)glycosidases"/>
    <property type="match status" value="1"/>
</dbReference>
<dbReference type="Pfam" id="PF00933">
    <property type="entry name" value="Glyco_hydro_3"/>
    <property type="match status" value="1"/>
</dbReference>
<comment type="caution">
    <text evidence="13">The sequence shown here is derived from an EMBL/GenBank/DDBJ whole genome shotgun (WGS) entry which is preliminary data.</text>
</comment>
<dbReference type="GO" id="GO:0071555">
    <property type="term" value="P:cell wall organization"/>
    <property type="evidence" value="ECO:0007669"/>
    <property type="project" value="UniProtKB-KW"/>
</dbReference>
<keyword evidence="8 11" id="KW-0131">Cell cycle</keyword>
<dbReference type="PANTHER" id="PTHR30480">
    <property type="entry name" value="BETA-HEXOSAMINIDASE-RELATED"/>
    <property type="match status" value="1"/>
</dbReference>
<comment type="similarity">
    <text evidence="11">Belongs to the glycosyl hydrolase 3 family. NagZ subfamily.</text>
</comment>
<dbReference type="GO" id="GO:0009252">
    <property type="term" value="P:peptidoglycan biosynthetic process"/>
    <property type="evidence" value="ECO:0007669"/>
    <property type="project" value="UniProtKB-KW"/>
</dbReference>
<dbReference type="PANTHER" id="PTHR30480:SF13">
    <property type="entry name" value="BETA-HEXOSAMINIDASE"/>
    <property type="match status" value="1"/>
</dbReference>
<feature type="binding site" evidence="11">
    <location>
        <position position="136"/>
    </location>
    <ligand>
        <name>substrate</name>
    </ligand>
</feature>
<keyword evidence="6 11" id="KW-0573">Peptidoglycan synthesis</keyword>
<dbReference type="UniPathway" id="UPA00544"/>
<comment type="subcellular location">
    <subcellularLocation>
        <location evidence="11">Cytoplasm</location>
    </subcellularLocation>
</comment>
<dbReference type="NCBIfam" id="NF003740">
    <property type="entry name" value="PRK05337.1"/>
    <property type="match status" value="1"/>
</dbReference>
<dbReference type="GO" id="GO:0008360">
    <property type="term" value="P:regulation of cell shape"/>
    <property type="evidence" value="ECO:0007669"/>
    <property type="project" value="UniProtKB-KW"/>
</dbReference>
<keyword evidence="3 11" id="KW-0132">Cell division</keyword>
<feature type="binding site" evidence="11">
    <location>
        <position position="62"/>
    </location>
    <ligand>
        <name>substrate</name>
    </ligand>
</feature>
<dbReference type="InterPro" id="IPR017853">
    <property type="entry name" value="GH"/>
</dbReference>
<evidence type="ECO:0000256" key="10">
    <source>
        <dbReference type="ARBA" id="ARBA00037880"/>
    </source>
</evidence>
<evidence type="ECO:0000256" key="7">
    <source>
        <dbReference type="ARBA" id="ARBA00023295"/>
    </source>
</evidence>
<evidence type="ECO:0000256" key="2">
    <source>
        <dbReference type="ARBA" id="ARBA00022490"/>
    </source>
</evidence>
<feature type="binding site" evidence="11">
    <location>
        <begin position="166"/>
        <end position="167"/>
    </location>
    <ligand>
        <name>substrate</name>
    </ligand>
</feature>
<comment type="catalytic activity">
    <reaction evidence="1 11">
        <text>Hydrolysis of terminal non-reducing N-acetyl-D-hexosamine residues in N-acetyl-beta-D-hexosaminides.</text>
        <dbReference type="EC" id="3.2.1.52"/>
    </reaction>
</comment>
<evidence type="ECO:0000256" key="6">
    <source>
        <dbReference type="ARBA" id="ARBA00022984"/>
    </source>
</evidence>
<reference evidence="13 14" key="1">
    <citation type="submission" date="2019-03" db="EMBL/GenBank/DDBJ databases">
        <title>Genomic Encyclopedia of Type Strains, Phase IV (KMG-IV): sequencing the most valuable type-strain genomes for metagenomic binning, comparative biology and taxonomic classification.</title>
        <authorList>
            <person name="Goeker M."/>
        </authorList>
    </citation>
    <scope>NUCLEOTIDE SEQUENCE [LARGE SCALE GENOMIC DNA]</scope>
    <source>
        <strain evidence="13 14">DSM 15505</strain>
    </source>
</reference>
<dbReference type="EMBL" id="SOAX01000005">
    <property type="protein sequence ID" value="TDT39323.1"/>
    <property type="molecule type" value="Genomic_DNA"/>
</dbReference>
<proteinExistence type="inferred from homology"/>
<dbReference type="InterPro" id="IPR001764">
    <property type="entry name" value="Glyco_hydro_3_N"/>
</dbReference>
<dbReference type="HAMAP" id="MF_00364">
    <property type="entry name" value="NagZ"/>
    <property type="match status" value="1"/>
</dbReference>
<feature type="binding site" evidence="11">
    <location>
        <position position="70"/>
    </location>
    <ligand>
        <name>substrate</name>
    </ligand>
</feature>
<accession>A0A4R7JQ80</accession>
<dbReference type="GO" id="GO:0005737">
    <property type="term" value="C:cytoplasm"/>
    <property type="evidence" value="ECO:0007669"/>
    <property type="project" value="UniProtKB-SubCell"/>
</dbReference>
<feature type="domain" description="Glycoside hydrolase family 3 N-terminal" evidence="12">
    <location>
        <begin position="13"/>
        <end position="294"/>
    </location>
</feature>
<keyword evidence="4 11" id="KW-0378">Hydrolase</keyword>
<protein>
    <recommendedName>
        <fullName evidence="11">Beta-hexosaminidase</fullName>
        <ecNumber evidence="11">3.2.1.52</ecNumber>
    </recommendedName>
    <alternativeName>
        <fullName evidence="11">Beta-N-acetylhexosaminidase</fullName>
    </alternativeName>
    <alternativeName>
        <fullName evidence="11">N-acetyl-beta-glucosaminidase</fullName>
    </alternativeName>
</protein>
<dbReference type="GO" id="GO:0005975">
    <property type="term" value="P:carbohydrate metabolic process"/>
    <property type="evidence" value="ECO:0007669"/>
    <property type="project" value="InterPro"/>
</dbReference>
<evidence type="ECO:0000313" key="14">
    <source>
        <dbReference type="Proteomes" id="UP000295830"/>
    </source>
</evidence>
<dbReference type="FunFam" id="3.20.20.300:FF:000001">
    <property type="entry name" value="Beta-hexosaminidase"/>
    <property type="match status" value="1"/>
</dbReference>
<dbReference type="InterPro" id="IPR050226">
    <property type="entry name" value="NagZ_Beta-hexosaminidase"/>
</dbReference>
<gene>
    <name evidence="11" type="primary">nagZ</name>
    <name evidence="13" type="ORF">DES49_2241</name>
</gene>
<evidence type="ECO:0000256" key="5">
    <source>
        <dbReference type="ARBA" id="ARBA00022960"/>
    </source>
</evidence>
<keyword evidence="5 11" id="KW-0133">Cell shape</keyword>
<dbReference type="GO" id="GO:0051301">
    <property type="term" value="P:cell division"/>
    <property type="evidence" value="ECO:0007669"/>
    <property type="project" value="UniProtKB-KW"/>
</dbReference>
<keyword evidence="9 11" id="KW-0961">Cell wall biogenesis/degradation</keyword>
<evidence type="ECO:0000313" key="13">
    <source>
        <dbReference type="EMBL" id="TDT39323.1"/>
    </source>
</evidence>
<dbReference type="OrthoDB" id="9786661at2"/>
<dbReference type="GO" id="GO:0004563">
    <property type="term" value="F:beta-N-acetylhexosaminidase activity"/>
    <property type="evidence" value="ECO:0007669"/>
    <property type="project" value="UniProtKB-UniRule"/>
</dbReference>
<organism evidence="13 14">
    <name type="scientific">Halospina denitrificans</name>
    <dbReference type="NCBI Taxonomy" id="332522"/>
    <lineage>
        <taxon>Bacteria</taxon>
        <taxon>Pseudomonadati</taxon>
        <taxon>Pseudomonadota</taxon>
        <taxon>Gammaproteobacteria</taxon>
        <taxon>Halospina</taxon>
    </lineage>
</organism>
<dbReference type="Proteomes" id="UP000295830">
    <property type="component" value="Unassembled WGS sequence"/>
</dbReference>
<sequence>MTGPLMIDVEGTRLTEAERERLSHEVVGGVILFSRNFQSPAQLRTLVQSIRGVRPGLLIAVDQEGGRVQRFQSGLTRLPPMRAIGRLYDRDVEKALAMARGAGWLMAAELRDMDVDFSFAPVLDLDYGASSVIGDRSFHSDPGAVTALAGAWIDGMHEAGMAAVGKHFPGHGAVEADSHVEVPEDQRALETILATDAVPFRELADRVDAIMPAHVVYSSVDSAPAGFSPFWLRDILARELGFRGVVVSDDLTMEGASVAGEPRERVDAALRAGCDLLLVCNNPEMADTLIEHVSAQSGKAPAGLASLRGKPLPGPRGAFRSTARYRDSRAAILQMLDENSA</sequence>
<comment type="function">
    <text evidence="11">Plays a role in peptidoglycan recycling by cleaving the terminal beta-1,4-linked N-acetylglucosamine (GlcNAc) from peptide-linked peptidoglycan fragments, giving rise to free GlcNAc, anhydro-N-acetylmuramic acid and anhydro-N-acetylmuramic acid-linked peptides.</text>
</comment>
<evidence type="ECO:0000256" key="11">
    <source>
        <dbReference type="HAMAP-Rule" id="MF_00364"/>
    </source>
</evidence>
<evidence type="ECO:0000256" key="3">
    <source>
        <dbReference type="ARBA" id="ARBA00022618"/>
    </source>
</evidence>
<feature type="active site" description="Proton donor/acceptor" evidence="11">
    <location>
        <position position="179"/>
    </location>
</feature>
<dbReference type="EC" id="3.2.1.52" evidence="11"/>
<evidence type="ECO:0000256" key="8">
    <source>
        <dbReference type="ARBA" id="ARBA00023306"/>
    </source>
</evidence>
<dbReference type="Gene3D" id="3.20.20.300">
    <property type="entry name" value="Glycoside hydrolase, family 3, N-terminal domain"/>
    <property type="match status" value="1"/>
</dbReference>
<keyword evidence="2 11" id="KW-0963">Cytoplasm</keyword>
<keyword evidence="14" id="KW-1185">Reference proteome</keyword>
<dbReference type="InterPro" id="IPR022956">
    <property type="entry name" value="Beta_hexosaminidase_bac"/>
</dbReference>
<evidence type="ECO:0000259" key="12">
    <source>
        <dbReference type="Pfam" id="PF00933"/>
    </source>
</evidence>
<feature type="site" description="Important for catalytic activity" evidence="11">
    <location>
        <position position="177"/>
    </location>
</feature>
<evidence type="ECO:0000256" key="9">
    <source>
        <dbReference type="ARBA" id="ARBA00023316"/>
    </source>
</evidence>
<dbReference type="AlphaFoldDB" id="A0A4R7JQ80"/>
<evidence type="ECO:0000256" key="1">
    <source>
        <dbReference type="ARBA" id="ARBA00001231"/>
    </source>
</evidence>
<comment type="pathway">
    <text evidence="10 11">Cell wall biogenesis; peptidoglycan recycling.</text>
</comment>
<name>A0A4R7JQ80_9GAMM</name>